<comment type="subcellular location">
    <subcellularLocation>
        <location evidence="1">Membrane</location>
        <topology evidence="1">Multi-pass membrane protein</topology>
    </subcellularLocation>
</comment>
<feature type="transmembrane region" description="Helical" evidence="6">
    <location>
        <begin position="310"/>
        <end position="335"/>
    </location>
</feature>
<dbReference type="RefSeq" id="WP_177223337.1">
    <property type="nucleotide sequence ID" value="NZ_FOPY01000003.1"/>
</dbReference>
<gene>
    <name evidence="7" type="ORF">SAMN04487959_10395</name>
</gene>
<keyword evidence="8" id="KW-1185">Reference proteome</keyword>
<sequence length="358" mass="39606">MSSYEQRDLSDFRRRVWIVAGVATLTLSALAAVWFGYRILMLIFAGLLLALFFSIPATWLQRHTFLSQRWALAVVLVVLAGLGLAFGFKFAMSLNQEFAQLTKVVPGSLEALKEQLRTWPLGSYIVDAFDRAPSLESAVRDWSSRVSTLFSTTFGVLLNVVVVVFIGLFAAFEPSIYRKGLMRLIYPSQRPRIAELLMTLKYRMSWWLIGRLSSMTVIGVLSGVGLWLLDIPMAFTLGLLAGLLSFIPYLGPVMSAVPALLVAFSQSPTSMLHVAILYLAIQFLESYAITPLIQREAVSIPPALLLAVQVWLGLFAGLIGLLIAEPLIVLCMAAVQKLYVEDWVERQTQQTASGPSDP</sequence>
<dbReference type="GO" id="GO:0055085">
    <property type="term" value="P:transmembrane transport"/>
    <property type="evidence" value="ECO:0007669"/>
    <property type="project" value="TreeGrafter"/>
</dbReference>
<reference evidence="7 8" key="1">
    <citation type="submission" date="2016-10" db="EMBL/GenBank/DDBJ databases">
        <authorList>
            <person name="de Groot N.N."/>
        </authorList>
    </citation>
    <scope>NUCLEOTIDE SEQUENCE [LARGE SCALE GENOMIC DNA]</scope>
    <source>
        <strain evidence="7 8">CGMCC 1.6848</strain>
    </source>
</reference>
<feature type="transmembrane region" description="Helical" evidence="6">
    <location>
        <begin position="208"/>
        <end position="229"/>
    </location>
</feature>
<evidence type="ECO:0000313" key="8">
    <source>
        <dbReference type="Proteomes" id="UP000199040"/>
    </source>
</evidence>
<evidence type="ECO:0000256" key="6">
    <source>
        <dbReference type="SAM" id="Phobius"/>
    </source>
</evidence>
<dbReference type="Pfam" id="PF01594">
    <property type="entry name" value="AI-2E_transport"/>
    <property type="match status" value="1"/>
</dbReference>
<feature type="transmembrane region" description="Helical" evidence="6">
    <location>
        <begin position="16"/>
        <end position="35"/>
    </location>
</feature>
<feature type="transmembrane region" description="Helical" evidence="6">
    <location>
        <begin position="271"/>
        <end position="290"/>
    </location>
</feature>
<keyword evidence="3 6" id="KW-0812">Transmembrane</keyword>
<proteinExistence type="inferred from homology"/>
<evidence type="ECO:0000256" key="4">
    <source>
        <dbReference type="ARBA" id="ARBA00022989"/>
    </source>
</evidence>
<evidence type="ECO:0000313" key="7">
    <source>
        <dbReference type="EMBL" id="SFH36658.1"/>
    </source>
</evidence>
<evidence type="ECO:0000256" key="5">
    <source>
        <dbReference type="ARBA" id="ARBA00023136"/>
    </source>
</evidence>
<dbReference type="STRING" id="442341.SAMN04487959_10395"/>
<evidence type="ECO:0000256" key="1">
    <source>
        <dbReference type="ARBA" id="ARBA00004141"/>
    </source>
</evidence>
<evidence type="ECO:0000256" key="2">
    <source>
        <dbReference type="ARBA" id="ARBA00009773"/>
    </source>
</evidence>
<dbReference type="AlphaFoldDB" id="A0A1I2ZFP9"/>
<dbReference type="InterPro" id="IPR002549">
    <property type="entry name" value="AI-2E-like"/>
</dbReference>
<feature type="transmembrane region" description="Helical" evidence="6">
    <location>
        <begin position="72"/>
        <end position="92"/>
    </location>
</feature>
<name>A0A1I2ZFP9_9GAMM</name>
<feature type="transmembrane region" description="Helical" evidence="6">
    <location>
        <begin position="41"/>
        <end position="60"/>
    </location>
</feature>
<dbReference type="Proteomes" id="UP000199040">
    <property type="component" value="Unassembled WGS sequence"/>
</dbReference>
<comment type="similarity">
    <text evidence="2">Belongs to the autoinducer-2 exporter (AI-2E) (TC 2.A.86) family.</text>
</comment>
<protein>
    <submittedName>
        <fullName evidence="7">Predicted PurR-regulated permease PerM</fullName>
    </submittedName>
</protein>
<keyword evidence="5 6" id="KW-0472">Membrane</keyword>
<feature type="transmembrane region" description="Helical" evidence="6">
    <location>
        <begin position="149"/>
        <end position="172"/>
    </location>
</feature>
<dbReference type="PANTHER" id="PTHR21716">
    <property type="entry name" value="TRANSMEMBRANE PROTEIN"/>
    <property type="match status" value="1"/>
</dbReference>
<dbReference type="EMBL" id="FOPY01000003">
    <property type="protein sequence ID" value="SFH36658.1"/>
    <property type="molecule type" value="Genomic_DNA"/>
</dbReference>
<feature type="transmembrane region" description="Helical" evidence="6">
    <location>
        <begin position="235"/>
        <end position="264"/>
    </location>
</feature>
<keyword evidence="4 6" id="KW-1133">Transmembrane helix</keyword>
<evidence type="ECO:0000256" key="3">
    <source>
        <dbReference type="ARBA" id="ARBA00022692"/>
    </source>
</evidence>
<accession>A0A1I2ZFP9</accession>
<organism evidence="7 8">
    <name type="scientific">Modicisalibacter xianhensis</name>
    <dbReference type="NCBI Taxonomy" id="442341"/>
    <lineage>
        <taxon>Bacteria</taxon>
        <taxon>Pseudomonadati</taxon>
        <taxon>Pseudomonadota</taxon>
        <taxon>Gammaproteobacteria</taxon>
        <taxon>Oceanospirillales</taxon>
        <taxon>Halomonadaceae</taxon>
        <taxon>Modicisalibacter</taxon>
    </lineage>
</organism>
<dbReference type="PANTHER" id="PTHR21716:SF62">
    <property type="entry name" value="TRANSPORT PROTEIN YDBI-RELATED"/>
    <property type="match status" value="1"/>
</dbReference>
<dbReference type="GO" id="GO:0016020">
    <property type="term" value="C:membrane"/>
    <property type="evidence" value="ECO:0007669"/>
    <property type="project" value="UniProtKB-SubCell"/>
</dbReference>